<feature type="transmembrane region" description="Helical" evidence="7">
    <location>
        <begin position="215"/>
        <end position="242"/>
    </location>
</feature>
<dbReference type="PANTHER" id="PTHR34856">
    <property type="entry name" value="PROTEIN NRFD"/>
    <property type="match status" value="1"/>
</dbReference>
<dbReference type="PANTHER" id="PTHR34856:SF2">
    <property type="entry name" value="PROTEIN NRFD"/>
    <property type="match status" value="1"/>
</dbReference>
<feature type="transmembrane region" description="Helical" evidence="7">
    <location>
        <begin position="90"/>
        <end position="111"/>
    </location>
</feature>
<dbReference type="KEGG" id="daw:HS1_000675"/>
<dbReference type="GO" id="GO:0005886">
    <property type="term" value="C:plasma membrane"/>
    <property type="evidence" value="ECO:0007669"/>
    <property type="project" value="UniProtKB-SubCell"/>
</dbReference>
<dbReference type="Proteomes" id="UP000070560">
    <property type="component" value="Chromosome"/>
</dbReference>
<evidence type="ECO:0000313" key="9">
    <source>
        <dbReference type="Proteomes" id="UP000070560"/>
    </source>
</evidence>
<comment type="subcellular location">
    <subcellularLocation>
        <location evidence="1">Cell membrane</location>
        <topology evidence="1">Multi-pass membrane protein</topology>
    </subcellularLocation>
</comment>
<evidence type="ECO:0000256" key="6">
    <source>
        <dbReference type="ARBA" id="ARBA00023136"/>
    </source>
</evidence>
<dbReference type="EMBL" id="CP013015">
    <property type="protein sequence ID" value="AMM40480.1"/>
    <property type="molecule type" value="Genomic_DNA"/>
</dbReference>
<accession>A0A7U4THQ6</accession>
<dbReference type="NCBIfam" id="NF041784">
    <property type="entry name" value="mnquin_red_QrcD"/>
    <property type="match status" value="1"/>
</dbReference>
<evidence type="ECO:0000256" key="3">
    <source>
        <dbReference type="ARBA" id="ARBA00022475"/>
    </source>
</evidence>
<evidence type="ECO:0000256" key="2">
    <source>
        <dbReference type="ARBA" id="ARBA00008929"/>
    </source>
</evidence>
<feature type="transmembrane region" description="Helical" evidence="7">
    <location>
        <begin position="306"/>
        <end position="327"/>
    </location>
</feature>
<dbReference type="Pfam" id="PF03916">
    <property type="entry name" value="NrfD"/>
    <property type="match status" value="1"/>
</dbReference>
<feature type="transmembrane region" description="Helical" evidence="7">
    <location>
        <begin position="176"/>
        <end position="195"/>
    </location>
</feature>
<name>A0A7U4THQ6_DESA2</name>
<organism evidence="8 9">
    <name type="scientific">Desulfofervidus auxilii</name>
    <dbReference type="NCBI Taxonomy" id="1621989"/>
    <lineage>
        <taxon>Bacteria</taxon>
        <taxon>Pseudomonadati</taxon>
        <taxon>Thermodesulfobacteriota</taxon>
        <taxon>Candidatus Desulfofervidia</taxon>
        <taxon>Candidatus Desulfofervidales</taxon>
        <taxon>Candidatus Desulfofervidaceae</taxon>
        <taxon>Candidatus Desulfofervidus</taxon>
    </lineage>
</organism>
<dbReference type="InterPro" id="IPR005614">
    <property type="entry name" value="NrfD-like"/>
</dbReference>
<feature type="transmembrane region" description="Helical" evidence="7">
    <location>
        <begin position="18"/>
        <end position="37"/>
    </location>
</feature>
<reference evidence="8 9" key="1">
    <citation type="submission" date="2015-10" db="EMBL/GenBank/DDBJ databases">
        <title>Candidatus Desulfofervidus auxilii, a hydrogenotrophic sulfate-reducing bacterium involved in the thermophilic anaerobic oxidation of methane.</title>
        <authorList>
            <person name="Krukenberg V."/>
            <person name="Richter M."/>
            <person name="Wegener G."/>
        </authorList>
    </citation>
    <scope>NUCLEOTIDE SEQUENCE [LARGE SCALE GENOMIC DNA]</scope>
    <source>
        <strain evidence="8 9">HS1</strain>
    </source>
</reference>
<feature type="transmembrane region" description="Helical" evidence="7">
    <location>
        <begin position="334"/>
        <end position="359"/>
    </location>
</feature>
<dbReference type="RefSeq" id="WP_066060917.1">
    <property type="nucleotide sequence ID" value="NZ_CP013015.1"/>
</dbReference>
<sequence length="411" mass="46937">MDAALIPPGVKRCGFKKFIIWVSFWGLVVLWGLYGLALCWGKGLNQTNMNNYYGFALWIWADLGVIALGAGAFFSGFLRYIVGIDKLKNIINMAVVVGWLCYGSALLILAIDVGQPLRAWHIFWYPNVHSMLTEVAFCISTYFLVLCIEYLPLVLENIQLQKNKFIHIFSHNLHEYMVIFAAVGTFLSFFHQGSLGGVPGVLYSRPFTFREGFFVWPWTFFLFILSAIAAGPSFTLLCTWILQKVTKRKLVKYDVLELLGKISGILLCVYLVFKSWDTLYWATYILPQKGMTITELYQGWFGPYGMWWLVAELGIFGIVPALILICPALRKKEFWLILGAFFNCIGILINRFVFTVVAWGIPTYPFDKWVLYSPSWQEVATTVMPVALGVIVVSLSYRYLPVFPQERELNP</sequence>
<evidence type="ECO:0000256" key="5">
    <source>
        <dbReference type="ARBA" id="ARBA00022989"/>
    </source>
</evidence>
<dbReference type="InterPro" id="IPR052049">
    <property type="entry name" value="Electron_transfer_protein"/>
</dbReference>
<feature type="transmembrane region" description="Helical" evidence="7">
    <location>
        <begin position="57"/>
        <end position="78"/>
    </location>
</feature>
<dbReference type="InterPro" id="IPR053549">
    <property type="entry name" value="NrfD_menaquinone_reductase"/>
</dbReference>
<dbReference type="OrthoDB" id="5440262at2"/>
<comment type="similarity">
    <text evidence="2">Belongs to the NrfD family.</text>
</comment>
<keyword evidence="4 7" id="KW-0812">Transmembrane</keyword>
<evidence type="ECO:0000256" key="1">
    <source>
        <dbReference type="ARBA" id="ARBA00004651"/>
    </source>
</evidence>
<feature type="transmembrane region" description="Helical" evidence="7">
    <location>
        <begin position="379"/>
        <end position="400"/>
    </location>
</feature>
<keyword evidence="6 7" id="KW-0472">Membrane</keyword>
<feature type="transmembrane region" description="Helical" evidence="7">
    <location>
        <begin position="254"/>
        <end position="273"/>
    </location>
</feature>
<evidence type="ECO:0000256" key="4">
    <source>
        <dbReference type="ARBA" id="ARBA00022692"/>
    </source>
</evidence>
<evidence type="ECO:0000256" key="7">
    <source>
        <dbReference type="SAM" id="Phobius"/>
    </source>
</evidence>
<evidence type="ECO:0000313" key="8">
    <source>
        <dbReference type="EMBL" id="AMM40480.1"/>
    </source>
</evidence>
<keyword evidence="3" id="KW-1003">Cell membrane</keyword>
<feature type="transmembrane region" description="Helical" evidence="7">
    <location>
        <begin position="131"/>
        <end position="155"/>
    </location>
</feature>
<protein>
    <submittedName>
        <fullName evidence="8">Quinone reductase complex, subunit D</fullName>
    </submittedName>
</protein>
<keyword evidence="5 7" id="KW-1133">Transmembrane helix</keyword>
<gene>
    <name evidence="8" type="primary">qrcD</name>
    <name evidence="8" type="ORF">HS1_000675</name>
</gene>
<keyword evidence="9" id="KW-1185">Reference proteome</keyword>
<proteinExistence type="inferred from homology"/>
<dbReference type="AlphaFoldDB" id="A0A7U4THQ6"/>